<evidence type="ECO:0000313" key="2">
    <source>
        <dbReference type="EMBL" id="MXQ99391.1"/>
    </source>
</evidence>
<sequence>MAPPAGEAVGEDGLAQEARPAEEADRAAAARAVSGPGPNLVSGAAPLVFRPTCYELARPWSTLKVTAADPSREHRTPDWLGLIFVPTLRRPNLQLSETEDHTHCRTSEITHLLNFESEEAEDSAEVSELLGSNKCPKDLEMAMPKRQDD</sequence>
<accession>A0A6B0SBJ7</accession>
<name>A0A6B0SBJ7_9CETA</name>
<evidence type="ECO:0000256" key="1">
    <source>
        <dbReference type="SAM" id="MobiDB-lite"/>
    </source>
</evidence>
<dbReference type="Proteomes" id="UP000322234">
    <property type="component" value="Unassembled WGS sequence"/>
</dbReference>
<feature type="region of interest" description="Disordered" evidence="1">
    <location>
        <begin position="117"/>
        <end position="149"/>
    </location>
</feature>
<feature type="compositionally biased region" description="Basic and acidic residues" evidence="1">
    <location>
        <begin position="19"/>
        <end position="28"/>
    </location>
</feature>
<dbReference type="EMBL" id="VBQZ03000442">
    <property type="protein sequence ID" value="MXQ99391.1"/>
    <property type="molecule type" value="Genomic_DNA"/>
</dbReference>
<keyword evidence="3" id="KW-1185">Reference proteome</keyword>
<feature type="compositionally biased region" description="Basic and acidic residues" evidence="1">
    <location>
        <begin position="135"/>
        <end position="149"/>
    </location>
</feature>
<evidence type="ECO:0000313" key="3">
    <source>
        <dbReference type="Proteomes" id="UP000322234"/>
    </source>
</evidence>
<organism evidence="2 3">
    <name type="scientific">Bos mutus</name>
    <name type="common">wild yak</name>
    <dbReference type="NCBI Taxonomy" id="72004"/>
    <lineage>
        <taxon>Eukaryota</taxon>
        <taxon>Metazoa</taxon>
        <taxon>Chordata</taxon>
        <taxon>Craniata</taxon>
        <taxon>Vertebrata</taxon>
        <taxon>Euteleostomi</taxon>
        <taxon>Mammalia</taxon>
        <taxon>Eutheria</taxon>
        <taxon>Laurasiatheria</taxon>
        <taxon>Artiodactyla</taxon>
        <taxon>Ruminantia</taxon>
        <taxon>Pecora</taxon>
        <taxon>Bovidae</taxon>
        <taxon>Bovinae</taxon>
        <taxon>Bos</taxon>
    </lineage>
</organism>
<proteinExistence type="predicted"/>
<feature type="region of interest" description="Disordered" evidence="1">
    <location>
        <begin position="1"/>
        <end position="44"/>
    </location>
</feature>
<gene>
    <name evidence="2" type="ORF">E5288_WYG013501</name>
</gene>
<reference evidence="2" key="1">
    <citation type="submission" date="2019-10" db="EMBL/GenBank/DDBJ databases">
        <title>The sequence and de novo assembly of the wild yak genome.</title>
        <authorList>
            <person name="Liu Y."/>
        </authorList>
    </citation>
    <scope>NUCLEOTIDE SEQUENCE [LARGE SCALE GENOMIC DNA]</scope>
    <source>
        <strain evidence="2">WY2019</strain>
    </source>
</reference>
<protein>
    <submittedName>
        <fullName evidence="2">Uncharacterized protein</fullName>
    </submittedName>
</protein>
<dbReference type="AlphaFoldDB" id="A0A6B0SBJ7"/>
<comment type="caution">
    <text evidence="2">The sequence shown here is derived from an EMBL/GenBank/DDBJ whole genome shotgun (WGS) entry which is preliminary data.</text>
</comment>